<gene>
    <name evidence="1" type="ORF">R2E43_27315</name>
</gene>
<protein>
    <submittedName>
        <fullName evidence="1">Winged helix-turn-helix domain-containing protein</fullName>
    </submittedName>
</protein>
<dbReference type="Proteomes" id="UP001303608">
    <property type="component" value="Chromosome"/>
</dbReference>
<evidence type="ECO:0000313" key="1">
    <source>
        <dbReference type="EMBL" id="WOZ00956.1"/>
    </source>
</evidence>
<reference evidence="1" key="1">
    <citation type="submission" date="2023-10" db="EMBL/GenBank/DDBJ databases">
        <title>The genome sequence of Streptomyces violaceoruber CGMCC 4.1801.</title>
        <authorList>
            <person name="Mo P."/>
        </authorList>
    </citation>
    <scope>NUCLEOTIDE SEQUENCE</scope>
    <source>
        <strain evidence="1">CGMCC 4.1801</strain>
    </source>
</reference>
<dbReference type="EMBL" id="CP137734">
    <property type="protein sequence ID" value="WOZ00956.1"/>
    <property type="molecule type" value="Genomic_DNA"/>
</dbReference>
<accession>A0ACD4WTV4</accession>
<organism evidence="1 2">
    <name type="scientific">Streptomyces violaceoruber</name>
    <dbReference type="NCBI Taxonomy" id="1935"/>
    <lineage>
        <taxon>Bacteria</taxon>
        <taxon>Bacillati</taxon>
        <taxon>Actinomycetota</taxon>
        <taxon>Actinomycetes</taxon>
        <taxon>Kitasatosporales</taxon>
        <taxon>Streptomycetaceae</taxon>
        <taxon>Streptomyces</taxon>
        <taxon>Streptomyces violaceoruber group</taxon>
    </lineage>
</organism>
<proteinExistence type="predicted"/>
<name>A0ACD4WTV4_STRVN</name>
<evidence type="ECO:0000313" key="2">
    <source>
        <dbReference type="Proteomes" id="UP001303608"/>
    </source>
</evidence>
<keyword evidence="2" id="KW-1185">Reference proteome</keyword>
<sequence>MAALSRATRRVIVAHLTDRGMSPQEIAAELGVSADTVRRDLRDGAPPAPAVADEPAAPVASGLLLPDGAQLRGDLAVLTAAYGARPEDAARFAVHQAARHVRAWQARADGRSRRGVR</sequence>